<feature type="region of interest" description="Disordered" evidence="1">
    <location>
        <begin position="1"/>
        <end position="68"/>
    </location>
</feature>
<dbReference type="AlphaFoldDB" id="A0A9P0IIB6"/>
<gene>
    <name evidence="2" type="ORF">SPLIT_LOCUS10938</name>
</gene>
<evidence type="ECO:0000313" key="2">
    <source>
        <dbReference type="EMBL" id="CAH1645586.1"/>
    </source>
</evidence>
<evidence type="ECO:0000256" key="1">
    <source>
        <dbReference type="SAM" id="MobiDB-lite"/>
    </source>
</evidence>
<feature type="compositionally biased region" description="Basic and acidic residues" evidence="1">
    <location>
        <begin position="140"/>
        <end position="151"/>
    </location>
</feature>
<sequence length="369" mass="41008">MDDWRSSAGLLAPQLACQSSSPAASAPAPPLPAPTSPPRVVSAPPVPTQPPPDPAPQDQEDGVRLRRTHTVAVRDYLKRETQTFFGVQRDNEREQRRLWYERRRRHAARALGDLRPDLPPDHHPDDDDISMYGASGAAPREARGRARERPDVLPAPAPLEEPAPPSLPRPGKDSVARLTLTGLSYVVTLFTTSNNDDTTQYNTTKKRIFPLQNLHDADDFISDILEYSIREERGDIECHVPYHSSYLKFNFPVSAVAVTRRSRQSTSAQWSRSFRGTAPMHDEVDVDDVFFAPPTSTTPLQHHEDADTVDGSKGARSPIGSTGVEYRRPERSVSWGAGGARIHTPMLEPLADNSNRRQFGMGVVGRFFR</sequence>
<feature type="region of interest" description="Disordered" evidence="1">
    <location>
        <begin position="296"/>
        <end position="325"/>
    </location>
</feature>
<feature type="region of interest" description="Disordered" evidence="1">
    <location>
        <begin position="111"/>
        <end position="174"/>
    </location>
</feature>
<accession>A0A9P0IIB6</accession>
<evidence type="ECO:0000313" key="3">
    <source>
        <dbReference type="Proteomes" id="UP001153321"/>
    </source>
</evidence>
<organism evidence="2 3">
    <name type="scientific">Spodoptera littoralis</name>
    <name type="common">Egyptian cotton leafworm</name>
    <dbReference type="NCBI Taxonomy" id="7109"/>
    <lineage>
        <taxon>Eukaryota</taxon>
        <taxon>Metazoa</taxon>
        <taxon>Ecdysozoa</taxon>
        <taxon>Arthropoda</taxon>
        <taxon>Hexapoda</taxon>
        <taxon>Insecta</taxon>
        <taxon>Pterygota</taxon>
        <taxon>Neoptera</taxon>
        <taxon>Endopterygota</taxon>
        <taxon>Lepidoptera</taxon>
        <taxon>Glossata</taxon>
        <taxon>Ditrysia</taxon>
        <taxon>Noctuoidea</taxon>
        <taxon>Noctuidae</taxon>
        <taxon>Amphipyrinae</taxon>
        <taxon>Spodoptera</taxon>
    </lineage>
</organism>
<keyword evidence="3" id="KW-1185">Reference proteome</keyword>
<feature type="compositionally biased region" description="Basic and acidic residues" evidence="1">
    <location>
        <begin position="112"/>
        <end position="125"/>
    </location>
</feature>
<dbReference type="EMBL" id="LR824537">
    <property type="protein sequence ID" value="CAH1645586.1"/>
    <property type="molecule type" value="Genomic_DNA"/>
</dbReference>
<feature type="compositionally biased region" description="Pro residues" evidence="1">
    <location>
        <begin position="27"/>
        <end position="37"/>
    </location>
</feature>
<dbReference type="Proteomes" id="UP001153321">
    <property type="component" value="Chromosome 6"/>
</dbReference>
<protein>
    <submittedName>
        <fullName evidence="2">Uncharacterized protein</fullName>
    </submittedName>
</protein>
<feature type="compositionally biased region" description="Low complexity" evidence="1">
    <location>
        <begin position="12"/>
        <end position="26"/>
    </location>
</feature>
<feature type="compositionally biased region" description="Pro residues" evidence="1">
    <location>
        <begin position="44"/>
        <end position="55"/>
    </location>
</feature>
<reference evidence="2" key="1">
    <citation type="submission" date="2022-02" db="EMBL/GenBank/DDBJ databases">
        <authorList>
            <person name="King R."/>
        </authorList>
    </citation>
    <scope>NUCLEOTIDE SEQUENCE</scope>
</reference>
<name>A0A9P0IIB6_SPOLI</name>
<feature type="compositionally biased region" description="Pro residues" evidence="1">
    <location>
        <begin position="153"/>
        <end position="168"/>
    </location>
</feature>
<proteinExistence type="predicted"/>